<dbReference type="Proteomes" id="UP001612741">
    <property type="component" value="Unassembled WGS sequence"/>
</dbReference>
<gene>
    <name evidence="1" type="ORF">ACIBG2_30370</name>
</gene>
<dbReference type="Gene3D" id="3.30.1310.10">
    <property type="entry name" value="Nucleoid-associated protein YbaB-like domain"/>
    <property type="match status" value="1"/>
</dbReference>
<sequence length="127" mass="13940">MTDAFRSVIEELTEQHNKQLAAIRETYDRLHDLESTVKSSDGMISIVVGANGQVRSIDFNPRVYQKLSPSELSDAITTLIAQATGDVAERTKELIGPLIPDDLPLEEVFGTDVSLDAFLPQPVEAVE</sequence>
<organism evidence="1 2">
    <name type="scientific">Nonomuraea typhae</name>
    <dbReference type="NCBI Taxonomy" id="2603600"/>
    <lineage>
        <taxon>Bacteria</taxon>
        <taxon>Bacillati</taxon>
        <taxon>Actinomycetota</taxon>
        <taxon>Actinomycetes</taxon>
        <taxon>Streptosporangiales</taxon>
        <taxon>Streptosporangiaceae</taxon>
        <taxon>Nonomuraea</taxon>
    </lineage>
</organism>
<dbReference type="EMBL" id="JBITGY010000008">
    <property type="protein sequence ID" value="MFI6501720.1"/>
    <property type="molecule type" value="Genomic_DNA"/>
</dbReference>
<evidence type="ECO:0000313" key="2">
    <source>
        <dbReference type="Proteomes" id="UP001612741"/>
    </source>
</evidence>
<comment type="caution">
    <text evidence="1">The sequence shown here is derived from an EMBL/GenBank/DDBJ whole genome shotgun (WGS) entry which is preliminary data.</text>
</comment>
<dbReference type="InterPro" id="IPR036894">
    <property type="entry name" value="YbaB-like_sf"/>
</dbReference>
<dbReference type="RefSeq" id="WP_397086480.1">
    <property type="nucleotide sequence ID" value="NZ_JBITGY010000008.1"/>
</dbReference>
<dbReference type="SUPFAM" id="SSF82607">
    <property type="entry name" value="YbaB-like"/>
    <property type="match status" value="1"/>
</dbReference>
<reference evidence="1 2" key="1">
    <citation type="submission" date="2024-10" db="EMBL/GenBank/DDBJ databases">
        <title>The Natural Products Discovery Center: Release of the First 8490 Sequenced Strains for Exploring Actinobacteria Biosynthetic Diversity.</title>
        <authorList>
            <person name="Kalkreuter E."/>
            <person name="Kautsar S.A."/>
            <person name="Yang D."/>
            <person name="Bader C.D."/>
            <person name="Teijaro C.N."/>
            <person name="Fluegel L."/>
            <person name="Davis C.M."/>
            <person name="Simpson J.R."/>
            <person name="Lauterbach L."/>
            <person name="Steele A.D."/>
            <person name="Gui C."/>
            <person name="Meng S."/>
            <person name="Li G."/>
            <person name="Viehrig K."/>
            <person name="Ye F."/>
            <person name="Su P."/>
            <person name="Kiefer A.F."/>
            <person name="Nichols A."/>
            <person name="Cepeda A.J."/>
            <person name="Yan W."/>
            <person name="Fan B."/>
            <person name="Jiang Y."/>
            <person name="Adhikari A."/>
            <person name="Zheng C.-J."/>
            <person name="Schuster L."/>
            <person name="Cowan T.M."/>
            <person name="Smanski M.J."/>
            <person name="Chevrette M.G."/>
            <person name="De Carvalho L.P.S."/>
            <person name="Shen B."/>
        </authorList>
    </citation>
    <scope>NUCLEOTIDE SEQUENCE [LARGE SCALE GENOMIC DNA]</scope>
    <source>
        <strain evidence="1 2">NPDC050545</strain>
    </source>
</reference>
<dbReference type="Pfam" id="PF02575">
    <property type="entry name" value="YbaB_DNA_bd"/>
    <property type="match status" value="1"/>
</dbReference>
<evidence type="ECO:0000313" key="1">
    <source>
        <dbReference type="EMBL" id="MFI6501720.1"/>
    </source>
</evidence>
<accession>A0ABW7Z0M6</accession>
<proteinExistence type="predicted"/>
<dbReference type="InterPro" id="IPR004401">
    <property type="entry name" value="YbaB/EbfC"/>
</dbReference>
<keyword evidence="2" id="KW-1185">Reference proteome</keyword>
<protein>
    <submittedName>
        <fullName evidence="1">YbaB/EbfC family nucleoid-associated protein</fullName>
    </submittedName>
</protein>
<name>A0ABW7Z0M6_9ACTN</name>